<reference evidence="1 2" key="1">
    <citation type="submission" date="2021-06" db="EMBL/GenBank/DDBJ databases">
        <authorList>
            <person name="Palmer J.M."/>
        </authorList>
    </citation>
    <scope>NUCLEOTIDE SEQUENCE [LARGE SCALE GENOMIC DNA]</scope>
    <source>
        <strain evidence="1 2">GA_2019</strain>
        <tissue evidence="1">Muscle</tissue>
    </source>
</reference>
<evidence type="ECO:0000313" key="2">
    <source>
        <dbReference type="Proteomes" id="UP001476798"/>
    </source>
</evidence>
<keyword evidence="2" id="KW-1185">Reference proteome</keyword>
<proteinExistence type="predicted"/>
<evidence type="ECO:0000313" key="1">
    <source>
        <dbReference type="EMBL" id="MEQ2163059.1"/>
    </source>
</evidence>
<organism evidence="1 2">
    <name type="scientific">Goodea atripinnis</name>
    <dbReference type="NCBI Taxonomy" id="208336"/>
    <lineage>
        <taxon>Eukaryota</taxon>
        <taxon>Metazoa</taxon>
        <taxon>Chordata</taxon>
        <taxon>Craniata</taxon>
        <taxon>Vertebrata</taxon>
        <taxon>Euteleostomi</taxon>
        <taxon>Actinopterygii</taxon>
        <taxon>Neopterygii</taxon>
        <taxon>Teleostei</taxon>
        <taxon>Neoteleostei</taxon>
        <taxon>Acanthomorphata</taxon>
        <taxon>Ovalentaria</taxon>
        <taxon>Atherinomorphae</taxon>
        <taxon>Cyprinodontiformes</taxon>
        <taxon>Goodeidae</taxon>
        <taxon>Goodea</taxon>
    </lineage>
</organism>
<comment type="caution">
    <text evidence="1">The sequence shown here is derived from an EMBL/GenBank/DDBJ whole genome shotgun (WGS) entry which is preliminary data.</text>
</comment>
<gene>
    <name evidence="1" type="ORF">GOODEAATRI_026353</name>
</gene>
<dbReference type="Proteomes" id="UP001476798">
    <property type="component" value="Unassembled WGS sequence"/>
</dbReference>
<sequence>MWHVFAVRLPDSFRACLYQLNTRRLTFLPILLCKIAQGQSECRASVNRSFPADFSLDLCLDFDWSFPLQGYTLIKARGVRVQSLRSRVQQLWTCPWFNTPECNGYITSSACS</sequence>
<protein>
    <submittedName>
        <fullName evidence="1">Uncharacterized protein</fullName>
    </submittedName>
</protein>
<accession>A0ABV0MVA6</accession>
<dbReference type="EMBL" id="JAHRIO010013245">
    <property type="protein sequence ID" value="MEQ2163059.1"/>
    <property type="molecule type" value="Genomic_DNA"/>
</dbReference>
<name>A0ABV0MVA6_9TELE</name>